<keyword evidence="1" id="KW-0732">Signal</keyword>
<proteinExistence type="predicted"/>
<evidence type="ECO:0000256" key="1">
    <source>
        <dbReference type="SAM" id="SignalP"/>
    </source>
</evidence>
<dbReference type="Proteomes" id="UP001497516">
    <property type="component" value="Chromosome 4"/>
</dbReference>
<organism evidence="2 3">
    <name type="scientific">Linum trigynum</name>
    <dbReference type="NCBI Taxonomy" id="586398"/>
    <lineage>
        <taxon>Eukaryota</taxon>
        <taxon>Viridiplantae</taxon>
        <taxon>Streptophyta</taxon>
        <taxon>Embryophyta</taxon>
        <taxon>Tracheophyta</taxon>
        <taxon>Spermatophyta</taxon>
        <taxon>Magnoliopsida</taxon>
        <taxon>eudicotyledons</taxon>
        <taxon>Gunneridae</taxon>
        <taxon>Pentapetalae</taxon>
        <taxon>rosids</taxon>
        <taxon>fabids</taxon>
        <taxon>Malpighiales</taxon>
        <taxon>Linaceae</taxon>
        <taxon>Linum</taxon>
    </lineage>
</organism>
<evidence type="ECO:0008006" key="4">
    <source>
        <dbReference type="Google" id="ProtNLM"/>
    </source>
</evidence>
<accession>A0AAV2EF09</accession>
<dbReference type="EMBL" id="OZ034817">
    <property type="protein sequence ID" value="CAL1384514.1"/>
    <property type="molecule type" value="Genomic_DNA"/>
</dbReference>
<keyword evidence="3" id="KW-1185">Reference proteome</keyword>
<dbReference type="AlphaFoldDB" id="A0AAV2EF09"/>
<sequence>MRLVFSSSLLWSTSLFCLADLGDSEIQPLTWIRWEELEDRCILTLCLLRRPSGCSAGSLAIWRRDVAWWIGRRLLLLLSPIGFGGCSSLLGSRWGSLFEGGAGLVAEMVTNRGGRRKQRGLVC</sequence>
<evidence type="ECO:0000313" key="3">
    <source>
        <dbReference type="Proteomes" id="UP001497516"/>
    </source>
</evidence>
<gene>
    <name evidence="2" type="ORF">LTRI10_LOCUS25715</name>
</gene>
<feature type="chain" id="PRO_5043561861" description="Secreted protein" evidence="1">
    <location>
        <begin position="25"/>
        <end position="123"/>
    </location>
</feature>
<evidence type="ECO:0000313" key="2">
    <source>
        <dbReference type="EMBL" id="CAL1384514.1"/>
    </source>
</evidence>
<name>A0AAV2EF09_9ROSI</name>
<reference evidence="2 3" key="1">
    <citation type="submission" date="2024-04" db="EMBL/GenBank/DDBJ databases">
        <authorList>
            <person name="Fracassetti M."/>
        </authorList>
    </citation>
    <scope>NUCLEOTIDE SEQUENCE [LARGE SCALE GENOMIC DNA]</scope>
</reference>
<feature type="signal peptide" evidence="1">
    <location>
        <begin position="1"/>
        <end position="24"/>
    </location>
</feature>
<protein>
    <recommendedName>
        <fullName evidence="4">Secreted protein</fullName>
    </recommendedName>
</protein>